<dbReference type="InterPro" id="IPR016842">
    <property type="entry name" value="UCP026546_HTH-CBS"/>
</dbReference>
<evidence type="ECO:0000313" key="5">
    <source>
        <dbReference type="Proteomes" id="UP000198956"/>
    </source>
</evidence>
<dbReference type="AlphaFoldDB" id="A0A1G7Z5I4"/>
<dbReference type="InterPro" id="IPR046342">
    <property type="entry name" value="CBS_dom_sf"/>
</dbReference>
<dbReference type="Pfam" id="PF00571">
    <property type="entry name" value="CBS"/>
    <property type="match status" value="2"/>
</dbReference>
<dbReference type="SMART" id="SM00116">
    <property type="entry name" value="CBS"/>
    <property type="match status" value="2"/>
</dbReference>
<accession>A0A1G7Z5I4</accession>
<reference evidence="4 5" key="1">
    <citation type="submission" date="2016-10" db="EMBL/GenBank/DDBJ databases">
        <authorList>
            <person name="de Groot N.N."/>
        </authorList>
    </citation>
    <scope>NUCLEOTIDE SEQUENCE [LARGE SCALE GENOMIC DNA]</scope>
    <source>
        <strain evidence="4 5">L 420-91</strain>
    </source>
</reference>
<dbReference type="Proteomes" id="UP000198956">
    <property type="component" value="Unassembled WGS sequence"/>
</dbReference>
<evidence type="ECO:0000256" key="2">
    <source>
        <dbReference type="PROSITE-ProRule" id="PRU00703"/>
    </source>
</evidence>
<dbReference type="InterPro" id="IPR000644">
    <property type="entry name" value="CBS_dom"/>
</dbReference>
<evidence type="ECO:0000256" key="1">
    <source>
        <dbReference type="ARBA" id="ARBA00022737"/>
    </source>
</evidence>
<sequence>MSLTRATLRPDLAILTMAGFLDARPRVGYFYTGKDSNQLIKEEVSRKIVKDYKAPPIIIKESSSVYDAICTLFLEDVGTLFVVNGKGHLAGVVSRKDLLRAALGKQNLEDMPVSIIMTRMPNIIICTPEDSLLDAAKKLIDYQIDSLPVVRPAKDAGKNAYEVVGRVTKTTITRGFVELGNEINV</sequence>
<dbReference type="Gene3D" id="3.10.580.10">
    <property type="entry name" value="CBS-domain"/>
    <property type="match status" value="1"/>
</dbReference>
<dbReference type="EMBL" id="FNDE01000009">
    <property type="protein sequence ID" value="SDH03410.1"/>
    <property type="molecule type" value="Genomic_DNA"/>
</dbReference>
<evidence type="ECO:0000259" key="3">
    <source>
        <dbReference type="PROSITE" id="PS51371"/>
    </source>
</evidence>
<dbReference type="PROSITE" id="PS51371">
    <property type="entry name" value="CBS"/>
    <property type="match status" value="2"/>
</dbReference>
<feature type="domain" description="CBS" evidence="3">
    <location>
        <begin position="117"/>
        <end position="183"/>
    </location>
</feature>
<dbReference type="PANTHER" id="PTHR48108:SF32">
    <property type="entry name" value="TRANSCRIPTIONAL REPRESSOR CCPN"/>
    <property type="match status" value="1"/>
</dbReference>
<dbReference type="PIRSF" id="PIRSF026546">
    <property type="entry name" value="UCP026546_CBS_YqzB"/>
    <property type="match status" value="1"/>
</dbReference>
<dbReference type="PANTHER" id="PTHR48108">
    <property type="entry name" value="CBS DOMAIN-CONTAINING PROTEIN CBSX2, CHLOROPLASTIC"/>
    <property type="match status" value="1"/>
</dbReference>
<dbReference type="SUPFAM" id="SSF54631">
    <property type="entry name" value="CBS-domain pair"/>
    <property type="match status" value="1"/>
</dbReference>
<evidence type="ECO:0000313" key="4">
    <source>
        <dbReference type="EMBL" id="SDH03410.1"/>
    </source>
</evidence>
<proteinExistence type="predicted"/>
<protein>
    <submittedName>
        <fullName evidence="4">CBS domain-containing protein</fullName>
    </submittedName>
</protein>
<feature type="domain" description="CBS" evidence="3">
    <location>
        <begin position="52"/>
        <end position="111"/>
    </location>
</feature>
<dbReference type="InterPro" id="IPR051462">
    <property type="entry name" value="CBS_domain-containing"/>
</dbReference>
<keyword evidence="1" id="KW-0677">Repeat</keyword>
<keyword evidence="2" id="KW-0129">CBS domain</keyword>
<gene>
    <name evidence="4" type="ORF">SAMN04489735_100922</name>
</gene>
<name>A0A1G7Z5I4_ANETH</name>
<dbReference type="CDD" id="cd04617">
    <property type="entry name" value="CBS_pair_CcpN"/>
    <property type="match status" value="1"/>
</dbReference>
<organism evidence="4 5">
    <name type="scientific">Aneurinibacillus thermoaerophilus</name>
    <dbReference type="NCBI Taxonomy" id="143495"/>
    <lineage>
        <taxon>Bacteria</taxon>
        <taxon>Bacillati</taxon>
        <taxon>Bacillota</taxon>
        <taxon>Bacilli</taxon>
        <taxon>Bacillales</taxon>
        <taxon>Paenibacillaceae</taxon>
        <taxon>Aneurinibacillus group</taxon>
        <taxon>Aneurinibacillus</taxon>
    </lineage>
</organism>